<evidence type="ECO:0000313" key="3">
    <source>
        <dbReference type="Proteomes" id="UP000626244"/>
    </source>
</evidence>
<reference evidence="3" key="1">
    <citation type="journal article" date="2019" name="Int. J. Syst. Evol. Microbiol.">
        <title>The Global Catalogue of Microorganisms (GCM) 10K type strain sequencing project: providing services to taxonomists for standard genome sequencing and annotation.</title>
        <authorList>
            <consortium name="The Broad Institute Genomics Platform"/>
            <consortium name="The Broad Institute Genome Sequencing Center for Infectious Disease"/>
            <person name="Wu L."/>
            <person name="Ma J."/>
        </authorList>
    </citation>
    <scope>NUCLEOTIDE SEQUENCE [LARGE SCALE GENOMIC DNA]</scope>
    <source>
        <strain evidence="3">CGMCC 1.14993</strain>
    </source>
</reference>
<keyword evidence="3" id="KW-1185">Reference proteome</keyword>
<dbReference type="Proteomes" id="UP000626244">
    <property type="component" value="Unassembled WGS sequence"/>
</dbReference>
<feature type="transmembrane region" description="Helical" evidence="1">
    <location>
        <begin position="69"/>
        <end position="87"/>
    </location>
</feature>
<evidence type="ECO:0000256" key="1">
    <source>
        <dbReference type="SAM" id="Phobius"/>
    </source>
</evidence>
<feature type="transmembrane region" description="Helical" evidence="1">
    <location>
        <begin position="14"/>
        <end position="33"/>
    </location>
</feature>
<keyword evidence="1" id="KW-1133">Transmembrane helix</keyword>
<proteinExistence type="predicted"/>
<feature type="transmembrane region" description="Helical" evidence="1">
    <location>
        <begin position="39"/>
        <end position="57"/>
    </location>
</feature>
<keyword evidence="1" id="KW-0812">Transmembrane</keyword>
<sequence length="91" mass="10869">MYEFEHEIKRKEKVYKNYIILYMISALINLSFLLMDGEILRGICSLLFVLIILNFGLRKKAWAIWIIKYMVWINIIALIIILFAKGIELMQ</sequence>
<protein>
    <submittedName>
        <fullName evidence="2">Uncharacterized protein</fullName>
    </submittedName>
</protein>
<dbReference type="EMBL" id="BMHB01000001">
    <property type="protein sequence ID" value="GGI15052.1"/>
    <property type="molecule type" value="Genomic_DNA"/>
</dbReference>
<keyword evidence="1" id="KW-0472">Membrane</keyword>
<dbReference type="RefSeq" id="WP_087999940.1">
    <property type="nucleotide sequence ID" value="NZ_BMHB01000001.1"/>
</dbReference>
<dbReference type="OrthoDB" id="2943758at2"/>
<gene>
    <name evidence="2" type="ORF">GCM10007380_26030</name>
</gene>
<name>A0A8J3EZA1_9BACI</name>
<dbReference type="AlphaFoldDB" id="A0A8J3EZA1"/>
<comment type="caution">
    <text evidence="2">The sequence shown here is derived from an EMBL/GenBank/DDBJ whole genome shotgun (WGS) entry which is preliminary data.</text>
</comment>
<evidence type="ECO:0000313" key="2">
    <source>
        <dbReference type="EMBL" id="GGI15052.1"/>
    </source>
</evidence>
<organism evidence="2 3">
    <name type="scientific">Gottfriedia solisilvae</name>
    <dbReference type="NCBI Taxonomy" id="1516104"/>
    <lineage>
        <taxon>Bacteria</taxon>
        <taxon>Bacillati</taxon>
        <taxon>Bacillota</taxon>
        <taxon>Bacilli</taxon>
        <taxon>Bacillales</taxon>
        <taxon>Bacillaceae</taxon>
        <taxon>Gottfriedia</taxon>
    </lineage>
</organism>
<accession>A0A8J3EZA1</accession>